<dbReference type="Pfam" id="PF04432">
    <property type="entry name" value="FrhB_FdhB_C"/>
    <property type="match status" value="1"/>
</dbReference>
<dbReference type="InterPro" id="IPR045220">
    <property type="entry name" value="FRHB/FDHB/HCAR-like"/>
</dbReference>
<dbReference type="PANTHER" id="PTHR31332:SF0">
    <property type="entry name" value="7-HYDROXYMETHYL CHLOROPHYLL A REDUCTASE, CHLOROPLASTIC"/>
    <property type="match status" value="1"/>
</dbReference>
<accession>A0ABT0DGK7</accession>
<evidence type="ECO:0000313" key="3">
    <source>
        <dbReference type="EMBL" id="MCK0206415.1"/>
    </source>
</evidence>
<dbReference type="EMBL" id="JALKCG010000001">
    <property type="protein sequence ID" value="MCK0206415.1"/>
    <property type="molecule type" value="Genomic_DNA"/>
</dbReference>
<dbReference type="PANTHER" id="PTHR31332">
    <property type="entry name" value="7-HYDROXYMETHYL CHLOROPHYLL A REDUCTASE, CHLOROPLASTIC"/>
    <property type="match status" value="1"/>
</dbReference>
<keyword evidence="4" id="KW-1185">Reference proteome</keyword>
<evidence type="ECO:0000313" key="4">
    <source>
        <dbReference type="Proteomes" id="UP001202867"/>
    </source>
</evidence>
<sequence length="393" mass="42380">MPDALSTVLRNGMCVGCGLCATEAGEMRMDPSGFLRPVAPALAEARDACPGFHVAHHNDEAPYHLLWGPIRSCEVGYATDAAFRHAGSSGGVVTTLLRFLLESGRVDGVVQIGAATSDPLRNETYVHASVESLLHHAGSRYAPSAPLAALRALIGNGRRYAFVGKPCDVAALRAMTRLRPEFREQFPYLLSFMCAGIPGEKGTRAVLDRLGLDPAEVISFRYRGNGWPGLTTAVTASGEERSLTYNEAWGKMLNRHLHPRCKICADGIGEAADVVCADAWHATGDGYPSFDEMDGRSLVLARTDLGEELVQGAVHAGYVRCAPLDPGAIERMQPYQANRKRTALARAAALKLFGVRTTRFSGYRLVRNACTYGLIANAKAFLGTVHRKLVGRI</sequence>
<dbReference type="Proteomes" id="UP001202867">
    <property type="component" value="Unassembled WGS sequence"/>
</dbReference>
<feature type="domain" description="Coenzyme F420 hydrogenase/dehydrogenase beta subunit N-terminal" evidence="1">
    <location>
        <begin position="75"/>
        <end position="150"/>
    </location>
</feature>
<protein>
    <submittedName>
        <fullName evidence="3">Coenzyme F420 hydrogenase/dehydrogenase, beta subunit C-terminal domain</fullName>
    </submittedName>
</protein>
<evidence type="ECO:0000259" key="1">
    <source>
        <dbReference type="Pfam" id="PF04422"/>
    </source>
</evidence>
<dbReference type="InterPro" id="IPR007516">
    <property type="entry name" value="Co_F420_Hydgase/DH_bsu_N"/>
</dbReference>
<gene>
    <name evidence="3" type="ORF">MWN33_00020</name>
</gene>
<feature type="domain" description="Coenzyme F420 hydrogenase/dehydrogenase beta subunit C-terminal" evidence="2">
    <location>
        <begin position="158"/>
        <end position="325"/>
    </location>
</feature>
<dbReference type="RefSeq" id="WP_247197988.1">
    <property type="nucleotide sequence ID" value="NZ_JALKCG010000001.1"/>
</dbReference>
<dbReference type="InterPro" id="IPR007525">
    <property type="entry name" value="FrhB_FdhB_C"/>
</dbReference>
<proteinExistence type="predicted"/>
<reference evidence="4" key="1">
    <citation type="submission" date="2023-07" db="EMBL/GenBank/DDBJ databases">
        <title>Ancylobacter moscoviensis sp. nov., facultatively methylotrophic bacteria from activated sludge and the reclassification of Starkeya novella (Starkey 1934) Kelly et al. 2000 as Ancylobacter novellus comb. nov., Starkeya koreensis Im et al. 2006 as Ancylobacter koreensis comb.nov., Angulomicrobium tetraedrale Vasil'eva et al. 1986 as Ancylobacter tetraedralis comb. nov., Angulomicrobium amanitiforme Fritz et al. 2004 as Ancylobacter amanitiformis comb. nov. and Methylorhabdus multivorans Doronina et al. 1996 as Ancylobacter multivorans comb. nov. and emended description of the genus Ancylobacter.</title>
        <authorList>
            <person name="Doronina N."/>
            <person name="Chemodurova A."/>
            <person name="Grouzdev D."/>
            <person name="Koziaeva V."/>
            <person name="Shi W."/>
            <person name="Wu L."/>
            <person name="Kaparullina E."/>
        </authorList>
    </citation>
    <scope>NUCLEOTIDE SEQUENCE [LARGE SCALE GENOMIC DNA]</scope>
    <source>
        <strain evidence="4">Jip08</strain>
    </source>
</reference>
<name>A0ABT0DGK7_9HYPH</name>
<organism evidence="3 4">
    <name type="scientific">Ancylobacter koreensis</name>
    <dbReference type="NCBI Taxonomy" id="266121"/>
    <lineage>
        <taxon>Bacteria</taxon>
        <taxon>Pseudomonadati</taxon>
        <taxon>Pseudomonadota</taxon>
        <taxon>Alphaproteobacteria</taxon>
        <taxon>Hyphomicrobiales</taxon>
        <taxon>Xanthobacteraceae</taxon>
        <taxon>Ancylobacter</taxon>
    </lineage>
</organism>
<comment type="caution">
    <text evidence="3">The sequence shown here is derived from an EMBL/GenBank/DDBJ whole genome shotgun (WGS) entry which is preliminary data.</text>
</comment>
<dbReference type="Pfam" id="PF04422">
    <property type="entry name" value="FrhB_FdhB_N"/>
    <property type="match status" value="1"/>
</dbReference>
<evidence type="ECO:0000259" key="2">
    <source>
        <dbReference type="Pfam" id="PF04432"/>
    </source>
</evidence>